<evidence type="ECO:0000313" key="1">
    <source>
        <dbReference type="EMBL" id="CDW36625.1"/>
    </source>
</evidence>
<name>A0A0K2UEY3_LEPSM</name>
<proteinExistence type="predicted"/>
<accession>A0A0K2UEY3</accession>
<dbReference type="EMBL" id="HACA01019264">
    <property type="protein sequence ID" value="CDW36625.1"/>
    <property type="molecule type" value="Transcribed_RNA"/>
</dbReference>
<feature type="non-terminal residue" evidence="1">
    <location>
        <position position="1"/>
    </location>
</feature>
<sequence>KNSYAGVPGASTGGGLEGWSHPEIFFLYRTLYKIIENIFFFNLKKLILSTSDFF</sequence>
<protein>
    <submittedName>
        <fullName evidence="1">Uncharacterized protein</fullName>
    </submittedName>
</protein>
<organism evidence="1">
    <name type="scientific">Lepeophtheirus salmonis</name>
    <name type="common">Salmon louse</name>
    <name type="synonym">Caligus salmonis</name>
    <dbReference type="NCBI Taxonomy" id="72036"/>
    <lineage>
        <taxon>Eukaryota</taxon>
        <taxon>Metazoa</taxon>
        <taxon>Ecdysozoa</taxon>
        <taxon>Arthropoda</taxon>
        <taxon>Crustacea</taxon>
        <taxon>Multicrustacea</taxon>
        <taxon>Hexanauplia</taxon>
        <taxon>Copepoda</taxon>
        <taxon>Siphonostomatoida</taxon>
        <taxon>Caligidae</taxon>
        <taxon>Lepeophtheirus</taxon>
    </lineage>
</organism>
<reference evidence="1" key="1">
    <citation type="submission" date="2014-05" db="EMBL/GenBank/DDBJ databases">
        <authorList>
            <person name="Chronopoulou M."/>
        </authorList>
    </citation>
    <scope>NUCLEOTIDE SEQUENCE</scope>
    <source>
        <tissue evidence="1">Whole organism</tissue>
    </source>
</reference>
<dbReference type="AlphaFoldDB" id="A0A0K2UEY3"/>